<proteinExistence type="predicted"/>
<protein>
    <submittedName>
        <fullName evidence="2">Uncharacterized protein</fullName>
    </submittedName>
</protein>
<feature type="region of interest" description="Disordered" evidence="1">
    <location>
        <begin position="92"/>
        <end position="118"/>
    </location>
</feature>
<keyword evidence="3" id="KW-1185">Reference proteome</keyword>
<evidence type="ECO:0000313" key="2">
    <source>
        <dbReference type="EMBL" id="EGT52525.1"/>
    </source>
</evidence>
<dbReference type="HOGENOM" id="CLU_2075225_0_0_1"/>
<name>G0N4H4_CAEBE</name>
<accession>G0N4H4</accession>
<dbReference type="InParanoid" id="G0N4H4"/>
<evidence type="ECO:0000256" key="1">
    <source>
        <dbReference type="SAM" id="MobiDB-lite"/>
    </source>
</evidence>
<dbReference type="EMBL" id="GL379837">
    <property type="protein sequence ID" value="EGT52525.1"/>
    <property type="molecule type" value="Genomic_DNA"/>
</dbReference>
<sequence>MDPTLNVDTVQPDSSESSLTSDNNIRRIYNALLGPDGISSEQLKKLAQDVVPILDELIRQFPEDDEDETTEYAPGTLSQKYYFVYAHKPGTSEGFDVTPSNKSDGAAEVENNTNENSK</sequence>
<reference evidence="3" key="1">
    <citation type="submission" date="2011-07" db="EMBL/GenBank/DDBJ databases">
        <authorList>
            <consortium name="Caenorhabditis brenneri Sequencing and Analysis Consortium"/>
            <person name="Wilson R.K."/>
        </authorList>
    </citation>
    <scope>NUCLEOTIDE SEQUENCE [LARGE SCALE GENOMIC DNA]</scope>
    <source>
        <strain evidence="3">PB2801</strain>
    </source>
</reference>
<evidence type="ECO:0000313" key="3">
    <source>
        <dbReference type="Proteomes" id="UP000008068"/>
    </source>
</evidence>
<gene>
    <name evidence="2" type="ORF">CAEBREN_19915</name>
</gene>
<dbReference type="Proteomes" id="UP000008068">
    <property type="component" value="Unassembled WGS sequence"/>
</dbReference>
<dbReference type="AlphaFoldDB" id="G0N4H4"/>
<organism evidence="3">
    <name type="scientific">Caenorhabditis brenneri</name>
    <name type="common">Nematode worm</name>
    <dbReference type="NCBI Taxonomy" id="135651"/>
    <lineage>
        <taxon>Eukaryota</taxon>
        <taxon>Metazoa</taxon>
        <taxon>Ecdysozoa</taxon>
        <taxon>Nematoda</taxon>
        <taxon>Chromadorea</taxon>
        <taxon>Rhabditida</taxon>
        <taxon>Rhabditina</taxon>
        <taxon>Rhabditomorpha</taxon>
        <taxon>Rhabditoidea</taxon>
        <taxon>Rhabditidae</taxon>
        <taxon>Peloderinae</taxon>
        <taxon>Caenorhabditis</taxon>
    </lineage>
</organism>
<feature type="region of interest" description="Disordered" evidence="1">
    <location>
        <begin position="1"/>
        <end position="22"/>
    </location>
</feature>